<dbReference type="SUPFAM" id="SSF53187">
    <property type="entry name" value="Zn-dependent exopeptidases"/>
    <property type="match status" value="1"/>
</dbReference>
<evidence type="ECO:0000259" key="1">
    <source>
        <dbReference type="Pfam" id="PF04389"/>
    </source>
</evidence>
<reference evidence="2 3" key="1">
    <citation type="journal article" date="2013" name="Int. J. Syst. Evol. Microbiol.">
        <title>Marinoscillum luteum sp. nov., isolated from marine sediment.</title>
        <authorList>
            <person name="Cha I.T."/>
            <person name="Park S.J."/>
            <person name="Kim S.J."/>
            <person name="Kim J.G."/>
            <person name="Jung M.Y."/>
            <person name="Shin K.S."/>
            <person name="Kwon K.K."/>
            <person name="Yang S.H."/>
            <person name="Seo Y.S."/>
            <person name="Rhee S.K."/>
        </authorList>
    </citation>
    <scope>NUCLEOTIDE SEQUENCE [LARGE SCALE GENOMIC DNA]</scope>
    <source>
        <strain evidence="2 3">KCTC 23939</strain>
    </source>
</reference>
<dbReference type="InterPro" id="IPR045175">
    <property type="entry name" value="M28_fam"/>
</dbReference>
<name>A0ABW7NCI8_9BACT</name>
<dbReference type="EMBL" id="JBIPKE010000019">
    <property type="protein sequence ID" value="MFH6985338.1"/>
    <property type="molecule type" value="Genomic_DNA"/>
</dbReference>
<feature type="domain" description="Peptidase M28" evidence="1">
    <location>
        <begin position="224"/>
        <end position="434"/>
    </location>
</feature>
<accession>A0ABW7NCI8</accession>
<dbReference type="Gene3D" id="3.50.30.30">
    <property type="match status" value="1"/>
</dbReference>
<gene>
    <name evidence="2" type="ORF">ACHKAR_17930</name>
</gene>
<dbReference type="Gene3D" id="3.40.630.10">
    <property type="entry name" value="Zn peptidases"/>
    <property type="match status" value="1"/>
</dbReference>
<dbReference type="RefSeq" id="WP_395418812.1">
    <property type="nucleotide sequence ID" value="NZ_JBIPKE010000019.1"/>
</dbReference>
<protein>
    <submittedName>
        <fullName evidence="2">M28 family peptidase</fullName>
    </submittedName>
</protein>
<keyword evidence="3" id="KW-1185">Reference proteome</keyword>
<evidence type="ECO:0000313" key="3">
    <source>
        <dbReference type="Proteomes" id="UP001610063"/>
    </source>
</evidence>
<dbReference type="PANTHER" id="PTHR12147">
    <property type="entry name" value="METALLOPEPTIDASE M28 FAMILY MEMBER"/>
    <property type="match status" value="1"/>
</dbReference>
<sequence length="450" mass="51147">MKDYLSVLASDSLEGRETGERGQKMAAAYIAEKFNSFGLEAPVKTDDGMSYFQSYPLKKMTYRTAYLKKGEEVKTNFEDFIYNSREETIGEEYVDILFAGIQTIDNLKKMNLSGKFVAVVTQEMGNWRKVLAEVKDLDAAGIILIVEDESRFSFIMTRYSRYLQGSRMALESTTAGNKIIIGDPELASWMFDMPYDKLKETGKNKSARLILNADMLVEDITAENVLGFLKGSEKPEEVLVVTSHYDHIGISDNGEINNGADDDGSGTSTVLEIAQAFSEAAAKGIRPRRSILFMTVSGEEKGLLGSEYYTENPVFPMENTVTNLNVDMVGRVDEGHEKNPNYVYVIGADKLSKELHDISEKANNTYTKLELDYTYNAETDPNRYYYRSDHYNFAKKNVPIIFYFNGTHADYHRPTDTIEKINFELMQKRAELVFFTAWELANREDRVRLD</sequence>
<comment type="caution">
    <text evidence="2">The sequence shown here is derived from an EMBL/GenBank/DDBJ whole genome shotgun (WGS) entry which is preliminary data.</text>
</comment>
<dbReference type="Proteomes" id="UP001610063">
    <property type="component" value="Unassembled WGS sequence"/>
</dbReference>
<organism evidence="2 3">
    <name type="scientific">Marinoscillum luteum</name>
    <dbReference type="NCBI Taxonomy" id="861051"/>
    <lineage>
        <taxon>Bacteria</taxon>
        <taxon>Pseudomonadati</taxon>
        <taxon>Bacteroidota</taxon>
        <taxon>Cytophagia</taxon>
        <taxon>Cytophagales</taxon>
        <taxon>Reichenbachiellaceae</taxon>
        <taxon>Marinoscillum</taxon>
    </lineage>
</organism>
<dbReference type="Pfam" id="PF04389">
    <property type="entry name" value="Peptidase_M28"/>
    <property type="match status" value="1"/>
</dbReference>
<proteinExistence type="predicted"/>
<evidence type="ECO:0000313" key="2">
    <source>
        <dbReference type="EMBL" id="MFH6985338.1"/>
    </source>
</evidence>
<dbReference type="PANTHER" id="PTHR12147:SF26">
    <property type="entry name" value="PEPTIDASE M28 DOMAIN-CONTAINING PROTEIN"/>
    <property type="match status" value="1"/>
</dbReference>
<dbReference type="InterPro" id="IPR007484">
    <property type="entry name" value="Peptidase_M28"/>
</dbReference>